<evidence type="ECO:0000256" key="1">
    <source>
        <dbReference type="SAM" id="SignalP"/>
    </source>
</evidence>
<dbReference type="Proteomes" id="UP000256970">
    <property type="component" value="Unassembled WGS sequence"/>
</dbReference>
<accession>A0A383VX74</accession>
<reference evidence="2 3" key="1">
    <citation type="submission" date="2016-10" db="EMBL/GenBank/DDBJ databases">
        <authorList>
            <person name="Cai Z."/>
        </authorList>
    </citation>
    <scope>NUCLEOTIDE SEQUENCE [LARGE SCALE GENOMIC DNA]</scope>
</reference>
<proteinExistence type="predicted"/>
<evidence type="ECO:0008006" key="4">
    <source>
        <dbReference type="Google" id="ProtNLM"/>
    </source>
</evidence>
<organism evidence="2 3">
    <name type="scientific">Tetradesmus obliquus</name>
    <name type="common">Green alga</name>
    <name type="synonym">Acutodesmus obliquus</name>
    <dbReference type="NCBI Taxonomy" id="3088"/>
    <lineage>
        <taxon>Eukaryota</taxon>
        <taxon>Viridiplantae</taxon>
        <taxon>Chlorophyta</taxon>
        <taxon>core chlorophytes</taxon>
        <taxon>Chlorophyceae</taxon>
        <taxon>CS clade</taxon>
        <taxon>Sphaeropleales</taxon>
        <taxon>Scenedesmaceae</taxon>
        <taxon>Tetradesmus</taxon>
    </lineage>
</organism>
<name>A0A383VX74_TETOB</name>
<keyword evidence="1" id="KW-0732">Signal</keyword>
<gene>
    <name evidence="2" type="ORF">BQ4739_LOCUS10063</name>
</gene>
<feature type="chain" id="PRO_5016797416" description="DAGKc domain-containing protein" evidence="1">
    <location>
        <begin position="27"/>
        <end position="73"/>
    </location>
</feature>
<dbReference type="EMBL" id="FNXT01000954">
    <property type="protein sequence ID" value="SZX69791.1"/>
    <property type="molecule type" value="Genomic_DNA"/>
</dbReference>
<feature type="signal peptide" evidence="1">
    <location>
        <begin position="1"/>
        <end position="26"/>
    </location>
</feature>
<sequence length="73" mass="7697">MWHHNPTAAKAITSALSLLLPHGASGGSTCVPVVVTNPRGGRHVTTLAAKALELAQARLTQQRTHRHAAWTGN</sequence>
<evidence type="ECO:0000313" key="3">
    <source>
        <dbReference type="Proteomes" id="UP000256970"/>
    </source>
</evidence>
<keyword evidence="3" id="KW-1185">Reference proteome</keyword>
<dbReference type="AlphaFoldDB" id="A0A383VX74"/>
<evidence type="ECO:0000313" key="2">
    <source>
        <dbReference type="EMBL" id="SZX69791.1"/>
    </source>
</evidence>
<protein>
    <recommendedName>
        <fullName evidence="4">DAGKc domain-containing protein</fullName>
    </recommendedName>
</protein>